<evidence type="ECO:0000313" key="9">
    <source>
        <dbReference type="EMBL" id="GBN16854.1"/>
    </source>
</evidence>
<evidence type="ECO:0000256" key="5">
    <source>
        <dbReference type="ARBA" id="ARBA00022759"/>
    </source>
</evidence>
<comment type="caution">
    <text evidence="9">The sequence shown here is derived from an EMBL/GenBank/DDBJ whole genome shotgun (WGS) entry which is preliminary data.</text>
</comment>
<protein>
    <recommendedName>
        <fullName evidence="1">RNA-directed DNA polymerase</fullName>
        <ecNumber evidence="1">2.7.7.49</ecNumber>
    </recommendedName>
</protein>
<keyword evidence="4" id="KW-0540">Nuclease</keyword>
<dbReference type="AlphaFoldDB" id="A0A4Y2LQW7"/>
<keyword evidence="2" id="KW-0808">Transferase</keyword>
<dbReference type="CDD" id="cd09274">
    <property type="entry name" value="RNase_HI_RT_Ty3"/>
    <property type="match status" value="1"/>
</dbReference>
<keyword evidence="5" id="KW-0255">Endonuclease</keyword>
<dbReference type="PANTHER" id="PTHR37984:SF5">
    <property type="entry name" value="PROTEIN NYNRIN-LIKE"/>
    <property type="match status" value="1"/>
</dbReference>
<dbReference type="GO" id="GO:0016787">
    <property type="term" value="F:hydrolase activity"/>
    <property type="evidence" value="ECO:0007669"/>
    <property type="project" value="UniProtKB-KW"/>
</dbReference>
<dbReference type="GO" id="GO:0003676">
    <property type="term" value="F:nucleic acid binding"/>
    <property type="evidence" value="ECO:0007669"/>
    <property type="project" value="InterPro"/>
</dbReference>
<dbReference type="InterPro" id="IPR041373">
    <property type="entry name" value="RT_RNaseH"/>
</dbReference>
<dbReference type="PROSITE" id="PS50878">
    <property type="entry name" value="RT_POL"/>
    <property type="match status" value="1"/>
</dbReference>
<keyword evidence="7" id="KW-0695">RNA-directed DNA polymerase</keyword>
<evidence type="ECO:0000256" key="4">
    <source>
        <dbReference type="ARBA" id="ARBA00022722"/>
    </source>
</evidence>
<dbReference type="Pfam" id="PF17917">
    <property type="entry name" value="RT_RNaseH"/>
    <property type="match status" value="1"/>
</dbReference>
<dbReference type="OrthoDB" id="6426363at2759"/>
<evidence type="ECO:0000313" key="10">
    <source>
        <dbReference type="Proteomes" id="UP000499080"/>
    </source>
</evidence>
<dbReference type="InterPro" id="IPR041588">
    <property type="entry name" value="Integrase_H2C2"/>
</dbReference>
<evidence type="ECO:0000256" key="7">
    <source>
        <dbReference type="ARBA" id="ARBA00022918"/>
    </source>
</evidence>
<dbReference type="Proteomes" id="UP000499080">
    <property type="component" value="Unassembled WGS sequence"/>
</dbReference>
<feature type="domain" description="Reverse transcriptase" evidence="8">
    <location>
        <begin position="1"/>
        <end position="51"/>
    </location>
</feature>
<sequence>MDDIIMPSIDELDGRKRLSRVLKSAFEYGLEFNLKKFNFLKSKIEFLGCIIENAKALRDIFRYNVVFNFGTEGKSAFKTVKQKISENPVLNIFKKGAKLELHTDASKFGYGAILFKQSDDNKFHLIHYISKKTSLQEEKHSSYELEDLAIIEALKKLGIYLVGSKFRIITDCSTFQKTMSKTQLTAKIARWALILEDFNYEIVHCPGKQMRHVDCLSRYPVMLVTHDEITSRIINCQQSDEYVSSIKQVLENKRINGFVLKSNVLYKIVNDSDLSVVPEVLQNEIMRKVRTTAHFAMAETEQVLKQKFYIPNARTKIENVVANCV</sequence>
<dbReference type="InterPro" id="IPR000477">
    <property type="entry name" value="RT_dom"/>
</dbReference>
<keyword evidence="10" id="KW-1185">Reference proteome</keyword>
<evidence type="ECO:0000256" key="3">
    <source>
        <dbReference type="ARBA" id="ARBA00022695"/>
    </source>
</evidence>
<evidence type="ECO:0000259" key="8">
    <source>
        <dbReference type="PROSITE" id="PS50878"/>
    </source>
</evidence>
<dbReference type="Pfam" id="PF17921">
    <property type="entry name" value="Integrase_H2C2"/>
    <property type="match status" value="1"/>
</dbReference>
<evidence type="ECO:0000256" key="6">
    <source>
        <dbReference type="ARBA" id="ARBA00022801"/>
    </source>
</evidence>
<dbReference type="EC" id="2.7.7.49" evidence="1"/>
<dbReference type="InterPro" id="IPR043128">
    <property type="entry name" value="Rev_trsase/Diguanyl_cyclase"/>
</dbReference>
<keyword evidence="6" id="KW-0378">Hydrolase</keyword>
<accession>A0A4Y2LQW7</accession>
<dbReference type="EMBL" id="BGPR01006193">
    <property type="protein sequence ID" value="GBN16854.1"/>
    <property type="molecule type" value="Genomic_DNA"/>
</dbReference>
<dbReference type="InterPro" id="IPR043502">
    <property type="entry name" value="DNA/RNA_pol_sf"/>
</dbReference>
<dbReference type="GO" id="GO:0004519">
    <property type="term" value="F:endonuclease activity"/>
    <property type="evidence" value="ECO:0007669"/>
    <property type="project" value="UniProtKB-KW"/>
</dbReference>
<dbReference type="Gene3D" id="3.30.70.270">
    <property type="match status" value="1"/>
</dbReference>
<evidence type="ECO:0000256" key="2">
    <source>
        <dbReference type="ARBA" id="ARBA00022679"/>
    </source>
</evidence>
<dbReference type="InterPro" id="IPR050951">
    <property type="entry name" value="Retrovirus_Pol_polyprotein"/>
</dbReference>
<dbReference type="PANTHER" id="PTHR37984">
    <property type="entry name" value="PROTEIN CBG26694"/>
    <property type="match status" value="1"/>
</dbReference>
<keyword evidence="3" id="KW-0548">Nucleotidyltransferase</keyword>
<dbReference type="SUPFAM" id="SSF56672">
    <property type="entry name" value="DNA/RNA polymerases"/>
    <property type="match status" value="1"/>
</dbReference>
<proteinExistence type="predicted"/>
<dbReference type="InterPro" id="IPR036397">
    <property type="entry name" value="RNaseH_sf"/>
</dbReference>
<reference evidence="9 10" key="1">
    <citation type="journal article" date="2019" name="Sci. Rep.">
        <title>Orb-weaving spider Araneus ventricosus genome elucidates the spidroin gene catalogue.</title>
        <authorList>
            <person name="Kono N."/>
            <person name="Nakamura H."/>
            <person name="Ohtoshi R."/>
            <person name="Moran D.A.P."/>
            <person name="Shinohara A."/>
            <person name="Yoshida Y."/>
            <person name="Fujiwara M."/>
            <person name="Mori M."/>
            <person name="Tomita M."/>
            <person name="Arakawa K."/>
        </authorList>
    </citation>
    <scope>NUCLEOTIDE SEQUENCE [LARGE SCALE GENOMIC DNA]</scope>
</reference>
<gene>
    <name evidence="9" type="primary">Tf2-8_12</name>
    <name evidence="9" type="ORF">AVEN_260485_1</name>
</gene>
<name>A0A4Y2LQW7_ARAVE</name>
<evidence type="ECO:0000256" key="1">
    <source>
        <dbReference type="ARBA" id="ARBA00012493"/>
    </source>
</evidence>
<dbReference type="Gene3D" id="3.30.420.10">
    <property type="entry name" value="Ribonuclease H-like superfamily/Ribonuclease H"/>
    <property type="match status" value="1"/>
</dbReference>
<dbReference type="Gene3D" id="1.10.340.70">
    <property type="match status" value="1"/>
</dbReference>
<organism evidence="9 10">
    <name type="scientific">Araneus ventricosus</name>
    <name type="common">Orbweaver spider</name>
    <name type="synonym">Epeira ventricosa</name>
    <dbReference type="NCBI Taxonomy" id="182803"/>
    <lineage>
        <taxon>Eukaryota</taxon>
        <taxon>Metazoa</taxon>
        <taxon>Ecdysozoa</taxon>
        <taxon>Arthropoda</taxon>
        <taxon>Chelicerata</taxon>
        <taxon>Arachnida</taxon>
        <taxon>Araneae</taxon>
        <taxon>Araneomorphae</taxon>
        <taxon>Entelegynae</taxon>
        <taxon>Araneoidea</taxon>
        <taxon>Araneidae</taxon>
        <taxon>Araneus</taxon>
    </lineage>
</organism>
<dbReference type="GO" id="GO:0003964">
    <property type="term" value="F:RNA-directed DNA polymerase activity"/>
    <property type="evidence" value="ECO:0007669"/>
    <property type="project" value="UniProtKB-KW"/>
</dbReference>